<dbReference type="PANTHER" id="PTHR47508:SF1">
    <property type="entry name" value="NON-SPECIFIC SERINE_THREONINE PROTEIN KINASE"/>
    <property type="match status" value="1"/>
</dbReference>
<feature type="non-terminal residue" evidence="3">
    <location>
        <position position="1"/>
    </location>
</feature>
<comment type="caution">
    <text evidence="3">The sequence shown here is derived from an EMBL/GenBank/DDBJ whole genome shotgun (WGS) entry which is preliminary data.</text>
</comment>
<sequence length="288" mass="32513">YFPPSGLSKSMDDMARALFDASVFVSFMSANYSQDEACCSIFKYARLVLKKPMVVVAIGDGYDWKQSQLGILLTDEVYINMTNDKLPHYQSKFDELLAAIHEKTNQMSDLTQTAPCFLSYTWVNSKTAVDLGTRYIPNAIGWGDPRELKIYLEKNGIRCWIDVERVGQKGLFEDIAGGLLNARVAVVCISDEYADSSICCNEFRYASKVLELPIILAVTGTGSKWRASEIGVLSLNYPIVNFQEKSDTAHERLLQLVREQLSSHMEEEASLKEKKNKINEEQKNLSFQ</sequence>
<organism evidence="3 4">
    <name type="scientific">Sinanodonta woodiana</name>
    <name type="common">Chinese pond mussel</name>
    <name type="synonym">Anodonta woodiana</name>
    <dbReference type="NCBI Taxonomy" id="1069815"/>
    <lineage>
        <taxon>Eukaryota</taxon>
        <taxon>Metazoa</taxon>
        <taxon>Spiralia</taxon>
        <taxon>Lophotrochozoa</taxon>
        <taxon>Mollusca</taxon>
        <taxon>Bivalvia</taxon>
        <taxon>Autobranchia</taxon>
        <taxon>Heteroconchia</taxon>
        <taxon>Palaeoheterodonta</taxon>
        <taxon>Unionida</taxon>
        <taxon>Unionoidea</taxon>
        <taxon>Unionidae</taxon>
        <taxon>Unioninae</taxon>
        <taxon>Sinanodonta</taxon>
    </lineage>
</organism>
<dbReference type="EMBL" id="JBJQND010000009">
    <property type="protein sequence ID" value="KAL3867185.1"/>
    <property type="molecule type" value="Genomic_DNA"/>
</dbReference>
<dbReference type="InterPro" id="IPR035897">
    <property type="entry name" value="Toll_tir_struct_dom_sf"/>
</dbReference>
<dbReference type="Gene3D" id="3.40.50.10140">
    <property type="entry name" value="Toll/interleukin-1 receptor homology (TIR) domain"/>
    <property type="match status" value="1"/>
</dbReference>
<accession>A0ABD3VZZ0</accession>
<gene>
    <name evidence="3" type="ORF">ACJMK2_044407</name>
</gene>
<reference evidence="3 4" key="1">
    <citation type="submission" date="2024-11" db="EMBL/GenBank/DDBJ databases">
        <title>Chromosome-level genome assembly of the freshwater bivalve Anodonta woodiana.</title>
        <authorList>
            <person name="Chen X."/>
        </authorList>
    </citation>
    <scope>NUCLEOTIDE SEQUENCE [LARGE SCALE GENOMIC DNA]</scope>
    <source>
        <strain evidence="3">MN2024</strain>
        <tissue evidence="3">Gills</tissue>
    </source>
</reference>
<protein>
    <recommendedName>
        <fullName evidence="2">TIR domain-containing protein</fullName>
    </recommendedName>
</protein>
<evidence type="ECO:0000313" key="3">
    <source>
        <dbReference type="EMBL" id="KAL3867185.1"/>
    </source>
</evidence>
<keyword evidence="4" id="KW-1185">Reference proteome</keyword>
<evidence type="ECO:0000313" key="4">
    <source>
        <dbReference type="Proteomes" id="UP001634394"/>
    </source>
</evidence>
<feature type="region of interest" description="Disordered" evidence="1">
    <location>
        <begin position="267"/>
        <end position="288"/>
    </location>
</feature>
<dbReference type="PANTHER" id="PTHR47508">
    <property type="entry name" value="SAM DOMAIN-CONTAINING PROTEIN-RELATED"/>
    <property type="match status" value="1"/>
</dbReference>
<name>A0ABD3VZZ0_SINWO</name>
<dbReference type="SUPFAM" id="SSF52200">
    <property type="entry name" value="Toll/Interleukin receptor TIR domain"/>
    <property type="match status" value="1"/>
</dbReference>
<dbReference type="Proteomes" id="UP001634394">
    <property type="component" value="Unassembled WGS sequence"/>
</dbReference>
<dbReference type="InterPro" id="IPR000157">
    <property type="entry name" value="TIR_dom"/>
</dbReference>
<proteinExistence type="predicted"/>
<evidence type="ECO:0000259" key="2">
    <source>
        <dbReference type="Pfam" id="PF13676"/>
    </source>
</evidence>
<dbReference type="AlphaFoldDB" id="A0ABD3VZZ0"/>
<dbReference type="Pfam" id="PF13676">
    <property type="entry name" value="TIR_2"/>
    <property type="match status" value="1"/>
</dbReference>
<feature type="domain" description="TIR" evidence="2">
    <location>
        <begin position="147"/>
        <end position="209"/>
    </location>
</feature>
<feature type="non-terminal residue" evidence="3">
    <location>
        <position position="288"/>
    </location>
</feature>
<evidence type="ECO:0000256" key="1">
    <source>
        <dbReference type="SAM" id="MobiDB-lite"/>
    </source>
</evidence>